<keyword evidence="3" id="KW-0521">NADP</keyword>
<dbReference type="Gene3D" id="3.40.1190.20">
    <property type="match status" value="1"/>
</dbReference>
<dbReference type="GO" id="GO:0052856">
    <property type="term" value="F:NAD(P)HX epimerase activity"/>
    <property type="evidence" value="ECO:0007669"/>
    <property type="project" value="TreeGrafter"/>
</dbReference>
<dbReference type="GO" id="GO:0000287">
    <property type="term" value="F:magnesium ion binding"/>
    <property type="evidence" value="ECO:0007669"/>
    <property type="project" value="InterPro"/>
</dbReference>
<dbReference type="PATRIC" id="fig|2209.54.peg.2147"/>
<evidence type="ECO:0000313" key="8">
    <source>
        <dbReference type="Proteomes" id="UP000034692"/>
    </source>
</evidence>
<dbReference type="Pfam" id="PF01256">
    <property type="entry name" value="Carb_kinase"/>
    <property type="match status" value="1"/>
</dbReference>
<evidence type="ECO:0000259" key="6">
    <source>
        <dbReference type="PROSITE" id="PS51383"/>
    </source>
</evidence>
<dbReference type="InterPro" id="IPR000631">
    <property type="entry name" value="CARKD"/>
</dbReference>
<evidence type="ECO:0000256" key="5">
    <source>
        <dbReference type="ARBA" id="ARBA00023239"/>
    </source>
</evidence>
<keyword evidence="2" id="KW-0067">ATP-binding</keyword>
<organism evidence="7 8">
    <name type="scientific">Methanosarcina mazei</name>
    <name type="common">Methanosarcina frisia</name>
    <dbReference type="NCBI Taxonomy" id="2209"/>
    <lineage>
        <taxon>Archaea</taxon>
        <taxon>Methanobacteriati</taxon>
        <taxon>Methanobacteriota</taxon>
        <taxon>Stenosarchaea group</taxon>
        <taxon>Methanomicrobia</taxon>
        <taxon>Methanosarcinales</taxon>
        <taxon>Methanosarcinaceae</taxon>
        <taxon>Methanosarcina</taxon>
    </lineage>
</organism>
<gene>
    <name evidence="7" type="ORF">DU75_10030</name>
</gene>
<dbReference type="CDD" id="cd01171">
    <property type="entry name" value="YXKO-related"/>
    <property type="match status" value="1"/>
</dbReference>
<keyword evidence="4" id="KW-0520">NAD</keyword>
<comment type="caution">
    <text evidence="7">The sequence shown here is derived from an EMBL/GenBank/DDBJ whole genome shotgun (WGS) entry which is preliminary data.</text>
</comment>
<dbReference type="PROSITE" id="PS51383">
    <property type="entry name" value="YJEF_C_3"/>
    <property type="match status" value="1"/>
</dbReference>
<protein>
    <recommendedName>
        <fullName evidence="6">YjeF C-terminal domain-containing protein</fullName>
    </recommendedName>
</protein>
<dbReference type="PANTHER" id="PTHR12592">
    <property type="entry name" value="ATP-DEPENDENT (S)-NAD(P)H-HYDRATE DEHYDRATASE FAMILY MEMBER"/>
    <property type="match status" value="1"/>
</dbReference>
<dbReference type="AlphaFoldDB" id="A0A0F8RWT0"/>
<keyword evidence="1" id="KW-0547">Nucleotide-binding</keyword>
<dbReference type="GO" id="GO:0008897">
    <property type="term" value="F:holo-[acyl-carrier-protein] synthase activity"/>
    <property type="evidence" value="ECO:0007669"/>
    <property type="project" value="InterPro"/>
</dbReference>
<proteinExistence type="predicted"/>
<evidence type="ECO:0000256" key="2">
    <source>
        <dbReference type="ARBA" id="ARBA00022840"/>
    </source>
</evidence>
<evidence type="ECO:0000256" key="3">
    <source>
        <dbReference type="ARBA" id="ARBA00022857"/>
    </source>
</evidence>
<dbReference type="GO" id="GO:0052855">
    <property type="term" value="F:ADP-dependent NAD(P)H-hydrate dehydratase activity"/>
    <property type="evidence" value="ECO:0007669"/>
    <property type="project" value="TreeGrafter"/>
</dbReference>
<evidence type="ECO:0000256" key="4">
    <source>
        <dbReference type="ARBA" id="ARBA00023027"/>
    </source>
</evidence>
<feature type="non-terminal residue" evidence="7">
    <location>
        <position position="1"/>
    </location>
</feature>
<dbReference type="SUPFAM" id="SSF53613">
    <property type="entry name" value="Ribokinase-like"/>
    <property type="match status" value="1"/>
</dbReference>
<dbReference type="GO" id="GO:0005524">
    <property type="term" value="F:ATP binding"/>
    <property type="evidence" value="ECO:0007669"/>
    <property type="project" value="UniProtKB-KW"/>
</dbReference>
<dbReference type="InterPro" id="IPR029056">
    <property type="entry name" value="Ribokinase-like"/>
</dbReference>
<accession>A0A0F8RWT0</accession>
<dbReference type="InterPro" id="IPR037143">
    <property type="entry name" value="4-PPantetheinyl_Trfase_dom_sf"/>
</dbReference>
<feature type="domain" description="YjeF C-terminal" evidence="6">
    <location>
        <begin position="70"/>
        <end position="182"/>
    </location>
</feature>
<keyword evidence="5" id="KW-0456">Lyase</keyword>
<evidence type="ECO:0000313" key="7">
    <source>
        <dbReference type="EMBL" id="KKH65409.1"/>
    </source>
</evidence>
<dbReference type="EMBL" id="JJQO01000134">
    <property type="protein sequence ID" value="KKH65409.1"/>
    <property type="molecule type" value="Genomic_DNA"/>
</dbReference>
<dbReference type="Proteomes" id="UP000034692">
    <property type="component" value="Unassembled WGS sequence"/>
</dbReference>
<dbReference type="GO" id="GO:0110051">
    <property type="term" value="P:metabolite repair"/>
    <property type="evidence" value="ECO:0007669"/>
    <property type="project" value="TreeGrafter"/>
</dbReference>
<dbReference type="Gene3D" id="3.90.470.20">
    <property type="entry name" value="4'-phosphopantetheinyl transferase domain"/>
    <property type="match status" value="1"/>
</dbReference>
<name>A0A0F8RWT0_METMZ</name>
<dbReference type="PANTHER" id="PTHR12592:SF0">
    <property type="entry name" value="ATP-DEPENDENT (S)-NAD(P)H-HYDRATE DEHYDRATASE"/>
    <property type="match status" value="1"/>
</dbReference>
<feature type="non-terminal residue" evidence="7">
    <location>
        <position position="182"/>
    </location>
</feature>
<reference evidence="7 8" key="1">
    <citation type="journal article" date="2015" name="ISME J.">
        <title>Genomic and phenotypic differentiation among Methanosarcina mazei populations from Columbia River sediment.</title>
        <authorList>
            <person name="Youngblut N.D."/>
            <person name="Wirth J.S."/>
            <person name="Henriksen J.R."/>
            <person name="Smith M."/>
            <person name="Simon H."/>
            <person name="Metcalf W.W."/>
            <person name="Whitaker R.J."/>
        </authorList>
    </citation>
    <scope>NUCLEOTIDE SEQUENCE [LARGE SCALE GENOMIC DNA]</scope>
    <source>
        <strain evidence="7 8">1.H.A.2.7</strain>
    </source>
</reference>
<evidence type="ECO:0000256" key="1">
    <source>
        <dbReference type="ARBA" id="ARBA00022741"/>
    </source>
</evidence>
<sequence>FHDSLGKPLVKLNRNAEVIAKNKGIHSMHLSITHDKDKAAAIAIAEGSMLFQKLNEKPTHSYPKSTTIVEKEFVSEKIPKREKATHKGTYGRIGIIAGSQGMTGAAYLSSLACLRSGSGLVYSIVPSSISDILAIKLTEAIIIPIEDDGRGNFIKGCVEKLFNKLKTLDCIAIGPGIGLDNE</sequence>